<dbReference type="AlphaFoldDB" id="A0A3G8JKT1"/>
<organism evidence="2 3">
    <name type="scientific">Gordonia insulae</name>
    <dbReference type="NCBI Taxonomy" id="2420509"/>
    <lineage>
        <taxon>Bacteria</taxon>
        <taxon>Bacillati</taxon>
        <taxon>Actinomycetota</taxon>
        <taxon>Actinomycetes</taxon>
        <taxon>Mycobacteriales</taxon>
        <taxon>Gordoniaceae</taxon>
        <taxon>Gordonia</taxon>
    </lineage>
</organism>
<evidence type="ECO:0000313" key="2">
    <source>
        <dbReference type="EMBL" id="AZG45684.1"/>
    </source>
</evidence>
<dbReference type="Proteomes" id="UP000271469">
    <property type="component" value="Chromosome"/>
</dbReference>
<protein>
    <submittedName>
        <fullName evidence="2">Uncharacterized protein</fullName>
    </submittedName>
</protein>
<dbReference type="KEGG" id="gom:D7316_02284"/>
<feature type="region of interest" description="Disordered" evidence="1">
    <location>
        <begin position="35"/>
        <end position="57"/>
    </location>
</feature>
<dbReference type="EMBL" id="CP033972">
    <property type="protein sequence ID" value="AZG45684.1"/>
    <property type="molecule type" value="Genomic_DNA"/>
</dbReference>
<evidence type="ECO:0000313" key="3">
    <source>
        <dbReference type="Proteomes" id="UP000271469"/>
    </source>
</evidence>
<feature type="region of interest" description="Disordered" evidence="1">
    <location>
        <begin position="1"/>
        <end position="21"/>
    </location>
</feature>
<feature type="compositionally biased region" description="Basic and acidic residues" evidence="1">
    <location>
        <begin position="38"/>
        <end position="57"/>
    </location>
</feature>
<evidence type="ECO:0000256" key="1">
    <source>
        <dbReference type="SAM" id="MobiDB-lite"/>
    </source>
</evidence>
<proteinExistence type="predicted"/>
<sequence length="57" mass="5923">MTAKRATGHPDLSPGDSGGVALQMIPSLSVVAGTLVPDGRDDDAHRGTEEFHTVHTL</sequence>
<gene>
    <name evidence="2" type="ORF">D7316_02284</name>
</gene>
<reference evidence="2 3" key="1">
    <citation type="submission" date="2018-11" db="EMBL/GenBank/DDBJ databases">
        <title>Gordonia insulae sp. nov., isolated from an island soil.</title>
        <authorList>
            <person name="Kim Y.S."/>
            <person name="Kim S.B."/>
        </authorList>
    </citation>
    <scope>NUCLEOTIDE SEQUENCE [LARGE SCALE GENOMIC DNA]</scope>
    <source>
        <strain evidence="2 3">MMS17-SY073</strain>
    </source>
</reference>
<accession>A0A3G8JKT1</accession>
<keyword evidence="3" id="KW-1185">Reference proteome</keyword>
<name>A0A3G8JKT1_9ACTN</name>